<keyword evidence="12" id="KW-1133">Transmembrane helix</keyword>
<dbReference type="PANTHER" id="PTHR42755:SF1">
    <property type="entry name" value="3-DEOXY-D-MANNO-OCTULOSONIC ACID TRANSFERASE, MITOCHONDRIAL-RELATED"/>
    <property type="match status" value="1"/>
</dbReference>
<comment type="pathway">
    <text evidence="2 12">Bacterial outer membrane biogenesis; LPS core biosynthesis.</text>
</comment>
<sequence length="419" mass="46939">MTRILYSTLLFIICPFFLYGLFKSKQGKPSYNFRWKELFGITMPTNGMNPLWIHAVSVGEVIAVTPLIRRIKTKYPELPIVVTTTTTTGAAQVEKLGALVEHRYMPLDFSFAVNSFLKAVQPSQLLIMETELWPNTLHYVSRRKTPITILNARLSQKSANNYRKILPLFNIAASAVTRFLCQSTSDSQRFVELGVPSEKIHVTGSIKFDISINNRCIEDAKQLREKLGQQRKIWIAASTHQGEDEQVLNAHKRILDQFPDALLILVPRHPERFGSVHELCQQAGFSTVRRSCKTALTGSTQVYLGDTMGEMMLLLGAADLCFMGGSLAGNKVGGHNIIEPMALGKYTLTGPSYFNFQAIIDEFLTESLISVVDDENELSDKLIKLFSQPEFVPTSSTIKQAVEKQVGAIDRTIQYLNLS</sequence>
<gene>
    <name evidence="14" type="ORF">VIS19158_09832</name>
</gene>
<evidence type="ECO:0000256" key="3">
    <source>
        <dbReference type="ARBA" id="ARBA00006380"/>
    </source>
</evidence>
<dbReference type="GO" id="GO:0043842">
    <property type="term" value="F:Kdo transferase activity"/>
    <property type="evidence" value="ECO:0007669"/>
    <property type="project" value="UniProtKB-EC"/>
</dbReference>
<feature type="domain" description="3-deoxy-D-manno-octulosonic-acid transferase N-terminal" evidence="13">
    <location>
        <begin position="34"/>
        <end position="210"/>
    </location>
</feature>
<dbReference type="UniPathway" id="UPA00958"/>
<protein>
    <recommendedName>
        <fullName evidence="5 12">3-deoxy-D-manno-octulosonic acid transferase</fullName>
        <shortName evidence="12">Kdo transferase</shortName>
        <ecNumber evidence="4 12">2.4.99.12</ecNumber>
    </recommendedName>
    <alternativeName>
        <fullName evidence="8 12">Lipid IV(A) 3-deoxy-D-manno-octulosonic acid transferase</fullName>
    </alternativeName>
</protein>
<evidence type="ECO:0000256" key="9">
    <source>
        <dbReference type="ARBA" id="ARBA00049183"/>
    </source>
</evidence>
<keyword evidence="12" id="KW-0472">Membrane</keyword>
<dbReference type="GO" id="GO:0009244">
    <property type="term" value="P:lipopolysaccharide core region biosynthetic process"/>
    <property type="evidence" value="ECO:0007669"/>
    <property type="project" value="UniProtKB-UniRule"/>
</dbReference>
<dbReference type="Proteomes" id="UP000004349">
    <property type="component" value="Unassembled WGS sequence"/>
</dbReference>
<comment type="similarity">
    <text evidence="3">Belongs to the glycosyltransferase group 1 family. Glycosyltransferase 30 subfamily.</text>
</comment>
<proteinExistence type="inferred from homology"/>
<dbReference type="GO" id="GO:0009245">
    <property type="term" value="P:lipid A biosynthetic process"/>
    <property type="evidence" value="ECO:0007669"/>
    <property type="project" value="TreeGrafter"/>
</dbReference>
<accession>F9RR06</accession>
<dbReference type="AlphaFoldDB" id="F9RR06"/>
<keyword evidence="12" id="KW-0448">Lipopolysaccharide biosynthesis</keyword>
<dbReference type="Gene3D" id="3.40.50.11720">
    <property type="entry name" value="3-Deoxy-D-manno-octulosonic-acid transferase, N-terminal domain"/>
    <property type="match status" value="1"/>
</dbReference>
<dbReference type="GO" id="GO:0005886">
    <property type="term" value="C:plasma membrane"/>
    <property type="evidence" value="ECO:0007669"/>
    <property type="project" value="UniProtKB-SubCell"/>
</dbReference>
<dbReference type="RefSeq" id="WP_005596998.1">
    <property type="nucleotide sequence ID" value="NZ_AFWE01000175.1"/>
</dbReference>
<evidence type="ECO:0000256" key="4">
    <source>
        <dbReference type="ARBA" id="ARBA00012621"/>
    </source>
</evidence>
<evidence type="ECO:0000259" key="13">
    <source>
        <dbReference type="Pfam" id="PF04413"/>
    </source>
</evidence>
<evidence type="ECO:0000256" key="7">
    <source>
        <dbReference type="ARBA" id="ARBA00022968"/>
    </source>
</evidence>
<keyword evidence="12" id="KW-0812">Transmembrane</keyword>
<comment type="subcellular location">
    <subcellularLocation>
        <location evidence="1">Cell inner membrane</location>
        <topology evidence="1">Single-pass membrane protein</topology>
        <orientation evidence="1">Cytoplasmic side</orientation>
    </subcellularLocation>
    <subcellularLocation>
        <location evidence="12">Cell membrane</location>
    </subcellularLocation>
</comment>
<organism evidence="14 15">
    <name type="scientific">Vibrio scophthalmi LMG 19158</name>
    <dbReference type="NCBI Taxonomy" id="870967"/>
    <lineage>
        <taxon>Bacteria</taxon>
        <taxon>Pseudomonadati</taxon>
        <taxon>Pseudomonadota</taxon>
        <taxon>Gammaproteobacteria</taxon>
        <taxon>Vibrionales</taxon>
        <taxon>Vibrionaceae</taxon>
        <taxon>Vibrio</taxon>
    </lineage>
</organism>
<dbReference type="NCBIfam" id="NF004388">
    <property type="entry name" value="PRK05749.1-4"/>
    <property type="match status" value="1"/>
</dbReference>
<dbReference type="Gene3D" id="3.40.50.2000">
    <property type="entry name" value="Glycogen Phosphorylase B"/>
    <property type="match status" value="1"/>
</dbReference>
<evidence type="ECO:0000256" key="10">
    <source>
        <dbReference type="PIRSR" id="PIRSR639901-1"/>
    </source>
</evidence>
<dbReference type="FunFam" id="3.40.50.2000:FF:000032">
    <property type="entry name" value="3-deoxy-D-manno-octulosonic acid transferase"/>
    <property type="match status" value="1"/>
</dbReference>
<evidence type="ECO:0000256" key="2">
    <source>
        <dbReference type="ARBA" id="ARBA00004713"/>
    </source>
</evidence>
<keyword evidence="7" id="KW-0735">Signal-anchor</keyword>
<dbReference type="InterPro" id="IPR039901">
    <property type="entry name" value="Kdotransferase"/>
</dbReference>
<dbReference type="eggNOG" id="COG1519">
    <property type="taxonomic scope" value="Bacteria"/>
</dbReference>
<feature type="transmembrane region" description="Helical" evidence="12">
    <location>
        <begin position="5"/>
        <end position="22"/>
    </location>
</feature>
<feature type="site" description="Transition state stabilizer" evidence="11">
    <location>
        <position position="207"/>
    </location>
</feature>
<evidence type="ECO:0000313" key="15">
    <source>
        <dbReference type="Proteomes" id="UP000004349"/>
    </source>
</evidence>
<evidence type="ECO:0000256" key="1">
    <source>
        <dbReference type="ARBA" id="ARBA00004388"/>
    </source>
</evidence>
<dbReference type="FunFam" id="3.40.50.11720:FF:000001">
    <property type="entry name" value="3-deoxy-D-manno-octulosonic acid transferase"/>
    <property type="match status" value="1"/>
</dbReference>
<feature type="site" description="Transition state stabilizer" evidence="11">
    <location>
        <position position="129"/>
    </location>
</feature>
<reference evidence="14 15" key="1">
    <citation type="journal article" date="2012" name="Int. J. Syst. Evol. Microbiol.">
        <title>Vibrio caribbeanicus sp. nov., isolated from the marine sponge Scleritoderma cyanea.</title>
        <authorList>
            <person name="Hoffmann M."/>
            <person name="Monday S.R."/>
            <person name="Allard M.W."/>
            <person name="Strain E.A."/>
            <person name="Whittaker P."/>
            <person name="Naum M."/>
            <person name="McCarthy P.J."/>
            <person name="Lopez J.V."/>
            <person name="Fischer M."/>
            <person name="Brown E.W."/>
        </authorList>
    </citation>
    <scope>NUCLEOTIDE SEQUENCE [LARGE SCALE GENOMIC DNA]</scope>
    <source>
        <strain evidence="14 15">LMG 19158</strain>
    </source>
</reference>
<comment type="catalytic activity">
    <reaction evidence="9 12">
        <text>lipid IVA (E. coli) + CMP-3-deoxy-beta-D-manno-octulosonate = alpha-Kdo-(2-&gt;6)-lipid IVA (E. coli) + CMP + H(+)</text>
        <dbReference type="Rhea" id="RHEA:28066"/>
        <dbReference type="ChEBI" id="CHEBI:15378"/>
        <dbReference type="ChEBI" id="CHEBI:58603"/>
        <dbReference type="ChEBI" id="CHEBI:60364"/>
        <dbReference type="ChEBI" id="CHEBI:60377"/>
        <dbReference type="ChEBI" id="CHEBI:85987"/>
        <dbReference type="EC" id="2.4.99.12"/>
    </reaction>
</comment>
<comment type="caution">
    <text evidence="14">The sequence shown here is derived from an EMBL/GenBank/DDBJ whole genome shotgun (WGS) entry which is preliminary data.</text>
</comment>
<evidence type="ECO:0000256" key="8">
    <source>
        <dbReference type="ARBA" id="ARBA00031445"/>
    </source>
</evidence>
<dbReference type="InterPro" id="IPR038107">
    <property type="entry name" value="Glycos_transf_N_sf"/>
</dbReference>
<dbReference type="Pfam" id="PF04413">
    <property type="entry name" value="Glycos_transf_N"/>
    <property type="match status" value="1"/>
</dbReference>
<feature type="active site" description="Proton acceptor" evidence="10">
    <location>
        <position position="60"/>
    </location>
</feature>
<evidence type="ECO:0000256" key="12">
    <source>
        <dbReference type="RuleBase" id="RU365103"/>
    </source>
</evidence>
<dbReference type="InterPro" id="IPR007507">
    <property type="entry name" value="Glycos_transf_N"/>
</dbReference>
<dbReference type="EMBL" id="AFWE01000175">
    <property type="protein sequence ID" value="EGU33592.1"/>
    <property type="molecule type" value="Genomic_DNA"/>
</dbReference>
<keyword evidence="12" id="KW-1003">Cell membrane</keyword>
<evidence type="ECO:0000256" key="5">
    <source>
        <dbReference type="ARBA" id="ARBA00019077"/>
    </source>
</evidence>
<evidence type="ECO:0000313" key="14">
    <source>
        <dbReference type="EMBL" id="EGU33592.1"/>
    </source>
</evidence>
<comment type="function">
    <text evidence="12">Involved in lipopolysaccharide (LPS) biosynthesis. Catalyzes the transfer of 3-deoxy-D-manno-octulosonate (Kdo) residue(s) from CMP-Kdo to lipid IV(A), the tetraacyldisaccharide-1,4'-bisphosphate precursor of lipid A.</text>
</comment>
<dbReference type="PANTHER" id="PTHR42755">
    <property type="entry name" value="3-DEOXY-MANNO-OCTULOSONATE CYTIDYLYLTRANSFERASE"/>
    <property type="match status" value="1"/>
</dbReference>
<keyword evidence="6 12" id="KW-0808">Transferase</keyword>
<evidence type="ECO:0000256" key="11">
    <source>
        <dbReference type="PIRSR" id="PIRSR639901-2"/>
    </source>
</evidence>
<evidence type="ECO:0000256" key="6">
    <source>
        <dbReference type="ARBA" id="ARBA00022679"/>
    </source>
</evidence>
<name>F9RR06_9VIBR</name>
<dbReference type="SUPFAM" id="SSF53756">
    <property type="entry name" value="UDP-Glycosyltransferase/glycogen phosphorylase"/>
    <property type="match status" value="1"/>
</dbReference>
<dbReference type="EC" id="2.4.99.12" evidence="4 12"/>